<evidence type="ECO:0000313" key="2">
    <source>
        <dbReference type="Proteomes" id="UP001140234"/>
    </source>
</evidence>
<dbReference type="EMBL" id="JANBUJ010003950">
    <property type="protein sequence ID" value="KAJ2758962.1"/>
    <property type="molecule type" value="Genomic_DNA"/>
</dbReference>
<dbReference type="Proteomes" id="UP001140234">
    <property type="component" value="Unassembled WGS sequence"/>
</dbReference>
<sequence>MASPQADGKNMSSKLKQMKFMQRSADRARADAELKVERRRIDESHWRATYADDVVGEGGPRTQVVYETSYLRMLGGDTAVRSDGTAGGSGGSGGGSANVAVGRRSFKSFNAQVEEESRAAEAQQRDQHAEHAESRMAVDDETMAEALSKHA</sequence>
<accession>A0ACC1JJF9</accession>
<gene>
    <name evidence="1" type="ORF">IWQ57_006680</name>
</gene>
<name>A0ACC1JJF9_9FUNG</name>
<reference evidence="1" key="1">
    <citation type="submission" date="2022-07" db="EMBL/GenBank/DDBJ databases">
        <title>Phylogenomic reconstructions and comparative analyses of Kickxellomycotina fungi.</title>
        <authorList>
            <person name="Reynolds N.K."/>
            <person name="Stajich J.E."/>
            <person name="Barry K."/>
            <person name="Grigoriev I.V."/>
            <person name="Crous P."/>
            <person name="Smith M.E."/>
        </authorList>
    </citation>
    <scope>NUCLEOTIDE SEQUENCE</scope>
    <source>
        <strain evidence="1">CBS 109366</strain>
    </source>
</reference>
<keyword evidence="2" id="KW-1185">Reference proteome</keyword>
<comment type="caution">
    <text evidence="1">The sequence shown here is derived from an EMBL/GenBank/DDBJ whole genome shotgun (WGS) entry which is preliminary data.</text>
</comment>
<protein>
    <submittedName>
        <fullName evidence="1">Uncharacterized protein</fullName>
    </submittedName>
</protein>
<evidence type="ECO:0000313" key="1">
    <source>
        <dbReference type="EMBL" id="KAJ2758962.1"/>
    </source>
</evidence>
<organism evidence="1 2">
    <name type="scientific">Coemansia nantahalensis</name>
    <dbReference type="NCBI Taxonomy" id="2789366"/>
    <lineage>
        <taxon>Eukaryota</taxon>
        <taxon>Fungi</taxon>
        <taxon>Fungi incertae sedis</taxon>
        <taxon>Zoopagomycota</taxon>
        <taxon>Kickxellomycotina</taxon>
        <taxon>Kickxellomycetes</taxon>
        <taxon>Kickxellales</taxon>
        <taxon>Kickxellaceae</taxon>
        <taxon>Coemansia</taxon>
    </lineage>
</organism>
<proteinExistence type="predicted"/>